<sequence>MSHKKTSLFRLLALVSIAVSTVSACSPAEDARTYSPSNAHSPSSTASPNTSKPAGRARATWNGADIDLSEASVSCDVDGNVVRIVVLPPGWDPSSDSPYWATLWESDDAIDVLDVGIGYGIPTETNQEVLAHAWSSNNPRTGNFIATHQGKTYTVTGSFGNIPGTEATVSGELIVDCPTQ</sequence>
<evidence type="ECO:0000256" key="1">
    <source>
        <dbReference type="ARBA" id="ARBA00022475"/>
    </source>
</evidence>
<keyword evidence="6" id="KW-1185">Reference proteome</keyword>
<keyword evidence="1" id="KW-1003">Cell membrane</keyword>
<gene>
    <name evidence="5" type="ORF">SAMN04489737_1716</name>
</gene>
<dbReference type="PROSITE" id="PS51257">
    <property type="entry name" value="PROKAR_LIPOPROTEIN"/>
    <property type="match status" value="1"/>
</dbReference>
<dbReference type="RefSeq" id="WP_091282240.1">
    <property type="nucleotide sequence ID" value="NZ_LT629804.1"/>
</dbReference>
<accession>A0A1H2LNP7</accession>
<feature type="compositionally biased region" description="Polar residues" evidence="3">
    <location>
        <begin position="34"/>
        <end position="52"/>
    </location>
</feature>
<evidence type="ECO:0000256" key="4">
    <source>
        <dbReference type="SAM" id="SignalP"/>
    </source>
</evidence>
<dbReference type="InterPro" id="IPR008691">
    <property type="entry name" value="LpqH"/>
</dbReference>
<reference evidence="6" key="1">
    <citation type="submission" date="2016-10" db="EMBL/GenBank/DDBJ databases">
        <authorList>
            <person name="Varghese N."/>
            <person name="Submissions S."/>
        </authorList>
    </citation>
    <scope>NUCLEOTIDE SEQUENCE [LARGE SCALE GENOMIC DNA]</scope>
    <source>
        <strain evidence="6">DSM 10002</strain>
    </source>
</reference>
<feature type="signal peptide" evidence="4">
    <location>
        <begin position="1"/>
        <end position="24"/>
    </location>
</feature>
<protein>
    <submittedName>
        <fullName evidence="5">Lipoprotein antigen</fullName>
    </submittedName>
</protein>
<evidence type="ECO:0000256" key="2">
    <source>
        <dbReference type="ARBA" id="ARBA00023136"/>
    </source>
</evidence>
<evidence type="ECO:0000256" key="3">
    <source>
        <dbReference type="SAM" id="MobiDB-lite"/>
    </source>
</evidence>
<dbReference type="Proteomes" id="UP000214355">
    <property type="component" value="Chromosome I"/>
</dbReference>
<evidence type="ECO:0000313" key="5">
    <source>
        <dbReference type="EMBL" id="SDU82385.1"/>
    </source>
</evidence>
<keyword evidence="5" id="KW-0449">Lipoprotein</keyword>
<feature type="chain" id="PRO_5038982462" evidence="4">
    <location>
        <begin position="25"/>
        <end position="180"/>
    </location>
</feature>
<evidence type="ECO:0000313" key="6">
    <source>
        <dbReference type="Proteomes" id="UP000214355"/>
    </source>
</evidence>
<keyword evidence="4" id="KW-0732">Signal</keyword>
<dbReference type="AlphaFoldDB" id="A0A1H2LNP7"/>
<dbReference type="GeneID" id="65345439"/>
<feature type="region of interest" description="Disordered" evidence="3">
    <location>
        <begin position="29"/>
        <end position="57"/>
    </location>
</feature>
<proteinExistence type="predicted"/>
<dbReference type="Pfam" id="PF05481">
    <property type="entry name" value="Myco_19_kDa"/>
    <property type="match status" value="1"/>
</dbReference>
<dbReference type="EMBL" id="LT629804">
    <property type="protein sequence ID" value="SDU82385.1"/>
    <property type="molecule type" value="Genomic_DNA"/>
</dbReference>
<organism evidence="5 6">
    <name type="scientific">Arcanobacterium phocae</name>
    <dbReference type="NCBI Taxonomy" id="131112"/>
    <lineage>
        <taxon>Bacteria</taxon>
        <taxon>Bacillati</taxon>
        <taxon>Actinomycetota</taxon>
        <taxon>Actinomycetes</taxon>
        <taxon>Actinomycetales</taxon>
        <taxon>Actinomycetaceae</taxon>
        <taxon>Arcanobacterium</taxon>
    </lineage>
</organism>
<keyword evidence="2" id="KW-0472">Membrane</keyword>
<dbReference type="GO" id="GO:0016020">
    <property type="term" value="C:membrane"/>
    <property type="evidence" value="ECO:0007669"/>
    <property type="project" value="InterPro"/>
</dbReference>
<name>A0A1H2LNP7_9ACTO</name>